<keyword evidence="1" id="KW-0472">Membrane</keyword>
<dbReference type="AlphaFoldDB" id="A0A0R1GYV8"/>
<dbReference type="PATRIC" id="fig|1267003.4.peg.1245"/>
<feature type="transmembrane region" description="Helical" evidence="1">
    <location>
        <begin position="12"/>
        <end position="32"/>
    </location>
</feature>
<keyword evidence="3" id="KW-1185">Reference proteome</keyword>
<evidence type="ECO:0000256" key="1">
    <source>
        <dbReference type="SAM" id="Phobius"/>
    </source>
</evidence>
<dbReference type="OrthoDB" id="2295535at2"/>
<dbReference type="EMBL" id="AZCZ01000003">
    <property type="protein sequence ID" value="KRK39381.1"/>
    <property type="molecule type" value="Genomic_DNA"/>
</dbReference>
<dbReference type="RefSeq" id="WP_020088466.1">
    <property type="nucleotide sequence ID" value="NZ_AZCZ01000003.1"/>
</dbReference>
<dbReference type="Proteomes" id="UP000051176">
    <property type="component" value="Unassembled WGS sequence"/>
</dbReference>
<evidence type="ECO:0000313" key="3">
    <source>
        <dbReference type="Proteomes" id="UP000051176"/>
    </source>
</evidence>
<dbReference type="STRING" id="357278.IV61_GL000090"/>
<organism evidence="2 3">
    <name type="scientific">Levilactobacillus parabrevis ATCC 53295</name>
    <dbReference type="NCBI Taxonomy" id="1267003"/>
    <lineage>
        <taxon>Bacteria</taxon>
        <taxon>Bacillati</taxon>
        <taxon>Bacillota</taxon>
        <taxon>Bacilli</taxon>
        <taxon>Lactobacillales</taxon>
        <taxon>Lactobacillaceae</taxon>
        <taxon>Levilactobacillus</taxon>
    </lineage>
</organism>
<proteinExistence type="predicted"/>
<feature type="transmembrane region" description="Helical" evidence="1">
    <location>
        <begin position="44"/>
        <end position="64"/>
    </location>
</feature>
<accession>A0A0R1GYV8</accession>
<feature type="transmembrane region" description="Helical" evidence="1">
    <location>
        <begin position="84"/>
        <end position="109"/>
    </location>
</feature>
<dbReference type="eggNOG" id="ENOG5030AW0">
    <property type="taxonomic scope" value="Bacteria"/>
</dbReference>
<name>A0A0R1GYV8_9LACO</name>
<reference evidence="2 3" key="1">
    <citation type="journal article" date="2015" name="Genome Announc.">
        <title>Expanding the biotechnology potential of lactobacilli through comparative genomics of 213 strains and associated genera.</title>
        <authorList>
            <person name="Sun Z."/>
            <person name="Harris H.M."/>
            <person name="McCann A."/>
            <person name="Guo C."/>
            <person name="Argimon S."/>
            <person name="Zhang W."/>
            <person name="Yang X."/>
            <person name="Jeffery I.B."/>
            <person name="Cooney J.C."/>
            <person name="Kagawa T.F."/>
            <person name="Liu W."/>
            <person name="Song Y."/>
            <person name="Salvetti E."/>
            <person name="Wrobel A."/>
            <person name="Rasinkangas P."/>
            <person name="Parkhill J."/>
            <person name="Rea M.C."/>
            <person name="O'Sullivan O."/>
            <person name="Ritari J."/>
            <person name="Douillard F.P."/>
            <person name="Paul Ross R."/>
            <person name="Yang R."/>
            <person name="Briner A.E."/>
            <person name="Felis G.E."/>
            <person name="de Vos W.M."/>
            <person name="Barrangou R."/>
            <person name="Klaenhammer T.R."/>
            <person name="Caufield P.W."/>
            <person name="Cui Y."/>
            <person name="Zhang H."/>
            <person name="O'Toole P.W."/>
        </authorList>
    </citation>
    <scope>NUCLEOTIDE SEQUENCE [LARGE SCALE GENOMIC DNA]</scope>
    <source>
        <strain evidence="2 3">ATCC 53295</strain>
    </source>
</reference>
<gene>
    <name evidence="2" type="ORF">FD07_GL001176</name>
</gene>
<keyword evidence="1" id="KW-0812">Transmembrane</keyword>
<evidence type="ECO:0000313" key="2">
    <source>
        <dbReference type="EMBL" id="KRK39381.1"/>
    </source>
</evidence>
<protein>
    <submittedName>
        <fullName evidence="2">Uncharacterized protein</fullName>
    </submittedName>
</protein>
<keyword evidence="1" id="KW-1133">Transmembrane helix</keyword>
<comment type="caution">
    <text evidence="2">The sequence shown here is derived from an EMBL/GenBank/DDBJ whole genome shotgun (WGS) entry which is preliminary data.</text>
</comment>
<sequence length="119" mass="13329">MQTFSKIRPWIAGIVACLTIGGPLVVMIDGYVLMAQNDPLHPDVLVLIGLLVWGLVGLIGVLTYGIHTYHVGWRQLPTRQRILLALYGIVFLIGLCVWLAFLGLVPYQWVDWIIYGRAD</sequence>